<keyword evidence="2" id="KW-0812">Transmembrane</keyword>
<dbReference type="STRING" id="290052.ASU35_13495"/>
<proteinExistence type="predicted"/>
<organism evidence="3 4">
    <name type="scientific">Acetivibrio ethanolgignens</name>
    <dbReference type="NCBI Taxonomy" id="290052"/>
    <lineage>
        <taxon>Bacteria</taxon>
        <taxon>Bacillati</taxon>
        <taxon>Bacillota</taxon>
        <taxon>Clostridia</taxon>
        <taxon>Eubacteriales</taxon>
        <taxon>Oscillospiraceae</taxon>
        <taxon>Acetivibrio</taxon>
    </lineage>
</organism>
<evidence type="ECO:0000256" key="2">
    <source>
        <dbReference type="SAM" id="Phobius"/>
    </source>
</evidence>
<sequence>MVCFLLTKAGVYNVDYLAKMDTLERSGTITGALLKISSVINNLNYDKVNKNRYAVLVVAAILLVLTKLFAEYVFPVVLVCVTVASWYCAKQSYNIYILLLLQDAIKDSMDTRANEFDDKVAKAYEERRSEIEAEYTERMEDIRNRISEAQSDIDQCSIEAKSSFQFDDGSVKQEHAIAIEHCNAEMSRLESSIQEKADAINALSNKYREKKSLLEEALGGIQEKFLPKDSIGDKFLLDREFLFDVRDNKPVMFNYPKESCLFLYSEIEDAISFIRLIVSQVRARLSPAAYNIVVYDKIRSGIDFVTFVSNPSECENTLVTSMNNLCNVCASEDSYKEAVDELADELNYRKVNIMREHEDIDEHNKFMLSIDSLTDTYRFVFVIAPDVNIFQKDEIKQLTKVGAACGLYMNFLIDKEVFYYGGETSEEIINVVGKQYLLTKEQVFERAKDFMLENHIAKKE</sequence>
<dbReference type="Proteomes" id="UP000054874">
    <property type="component" value="Unassembled WGS sequence"/>
</dbReference>
<protein>
    <submittedName>
        <fullName evidence="3">Uncharacterized protein</fullName>
    </submittedName>
</protein>
<keyword evidence="4" id="KW-1185">Reference proteome</keyword>
<comment type="caution">
    <text evidence="3">The sequence shown here is derived from an EMBL/GenBank/DDBJ whole genome shotgun (WGS) entry which is preliminary data.</text>
</comment>
<reference evidence="3 4" key="1">
    <citation type="submission" date="2015-11" db="EMBL/GenBank/DDBJ databases">
        <title>Butyribacter intestini gen. nov., sp. nov., a butyric acid-producing bacterium of the family Lachnospiraceae isolated from the human faeces.</title>
        <authorList>
            <person name="Zou Y."/>
            <person name="Xue W."/>
            <person name="Luo G."/>
            <person name="Lv M."/>
        </authorList>
    </citation>
    <scope>NUCLEOTIDE SEQUENCE [LARGE SCALE GENOMIC DNA]</scope>
    <source>
        <strain evidence="3 4">ACET-33324</strain>
    </source>
</reference>
<keyword evidence="2" id="KW-1133">Transmembrane helix</keyword>
<accession>A0A0V8QCF6</accession>
<evidence type="ECO:0000313" key="3">
    <source>
        <dbReference type="EMBL" id="KSV58272.1"/>
    </source>
</evidence>
<feature type="transmembrane region" description="Helical" evidence="2">
    <location>
        <begin position="54"/>
        <end position="87"/>
    </location>
</feature>
<dbReference type="EMBL" id="LNAM01000178">
    <property type="protein sequence ID" value="KSV58272.1"/>
    <property type="molecule type" value="Genomic_DNA"/>
</dbReference>
<evidence type="ECO:0000313" key="4">
    <source>
        <dbReference type="Proteomes" id="UP000054874"/>
    </source>
</evidence>
<name>A0A0V8QCF6_9FIRM</name>
<keyword evidence="1" id="KW-0175">Coiled coil</keyword>
<evidence type="ECO:0000256" key="1">
    <source>
        <dbReference type="SAM" id="Coils"/>
    </source>
</evidence>
<feature type="coiled-coil region" evidence="1">
    <location>
        <begin position="121"/>
        <end position="159"/>
    </location>
</feature>
<gene>
    <name evidence="3" type="ORF">ASU35_13495</name>
</gene>
<dbReference type="AlphaFoldDB" id="A0A0V8QCF6"/>
<keyword evidence="2" id="KW-0472">Membrane</keyword>